<keyword evidence="4" id="KW-0804">Transcription</keyword>
<keyword evidence="2" id="KW-0805">Transcription regulation</keyword>
<dbReference type="CDD" id="cd06291">
    <property type="entry name" value="PBP1_Qymf-like"/>
    <property type="match status" value="1"/>
</dbReference>
<keyword evidence="1" id="KW-0678">Repressor</keyword>
<dbReference type="InterPro" id="IPR046335">
    <property type="entry name" value="LacI/GalR-like_sensor"/>
</dbReference>
<evidence type="ECO:0000256" key="1">
    <source>
        <dbReference type="ARBA" id="ARBA00022491"/>
    </source>
</evidence>
<dbReference type="CDD" id="cd01392">
    <property type="entry name" value="HTH_LacI"/>
    <property type="match status" value="1"/>
</dbReference>
<dbReference type="SUPFAM" id="SSF47413">
    <property type="entry name" value="lambda repressor-like DNA-binding domains"/>
    <property type="match status" value="1"/>
</dbReference>
<dbReference type="SUPFAM" id="SSF53822">
    <property type="entry name" value="Periplasmic binding protein-like I"/>
    <property type="match status" value="1"/>
</dbReference>
<dbReference type="PRINTS" id="PR00036">
    <property type="entry name" value="HTHLACI"/>
</dbReference>
<dbReference type="PANTHER" id="PTHR30146:SF95">
    <property type="entry name" value="RIBOSE OPERON REPRESSOR"/>
    <property type="match status" value="1"/>
</dbReference>
<evidence type="ECO:0000313" key="7">
    <source>
        <dbReference type="EMBL" id="TLP89869.1"/>
    </source>
</evidence>
<dbReference type="Pfam" id="PF13377">
    <property type="entry name" value="Peripla_BP_3"/>
    <property type="match status" value="1"/>
</dbReference>
<dbReference type="EMBL" id="VBTJ01000002">
    <property type="protein sequence ID" value="TLP89869.1"/>
    <property type="molecule type" value="Genomic_DNA"/>
</dbReference>
<dbReference type="AlphaFoldDB" id="A0A5R9B1R5"/>
<feature type="domain" description="HTH cro/C1-type" evidence="6">
    <location>
        <begin position="5"/>
        <end position="47"/>
    </location>
</feature>
<feature type="domain" description="HTH lacI-type" evidence="5">
    <location>
        <begin position="3"/>
        <end position="57"/>
    </location>
</feature>
<proteinExistence type="predicted"/>
<evidence type="ECO:0000259" key="6">
    <source>
        <dbReference type="PROSITE" id="PS50943"/>
    </source>
</evidence>
<keyword evidence="3" id="KW-0238">DNA-binding</keyword>
<dbReference type="Gene3D" id="1.10.260.40">
    <property type="entry name" value="lambda repressor-like DNA-binding domains"/>
    <property type="match status" value="1"/>
</dbReference>
<dbReference type="Gene3D" id="3.40.50.2300">
    <property type="match status" value="2"/>
</dbReference>
<dbReference type="InterPro" id="IPR001387">
    <property type="entry name" value="Cro/C1-type_HTH"/>
</dbReference>
<dbReference type="GO" id="GO:0000976">
    <property type="term" value="F:transcription cis-regulatory region binding"/>
    <property type="evidence" value="ECO:0007669"/>
    <property type="project" value="TreeGrafter"/>
</dbReference>
<dbReference type="Pfam" id="PF00356">
    <property type="entry name" value="LacI"/>
    <property type="match status" value="1"/>
</dbReference>
<evidence type="ECO:0000256" key="4">
    <source>
        <dbReference type="ARBA" id="ARBA00023163"/>
    </source>
</evidence>
<dbReference type="PANTHER" id="PTHR30146">
    <property type="entry name" value="LACI-RELATED TRANSCRIPTIONAL REPRESSOR"/>
    <property type="match status" value="1"/>
</dbReference>
<sequence>MKPKLEDVAKLANVSKTTVSRVLNNRGYLSQKTIDKVNKAMKALDYQPNSAARQLFQQETKIIGLLFPTVANPFFGEIIQELERKLYKQGYKVIIGNSMNDSEKEEHYLNQLLSNQVDGLIVGTHNRGIQQYKKDNLPIVAIDRFMNEDIPIIESDNYHGGQIATSRLIEKGARNIVHTTGPTELETPAHRRTQAYIETMKKSDLEPIIYNLDFNISYEEKSKIFHSIFNEQPDLDGIFASNDVDAIMLLQIAQSLGKRVPEDFKIIGYDGTELIRNIYPHLTTIIQPITKITDKALDVLNQRLKHQETNKEYVLGVSLWEGTSS</sequence>
<dbReference type="PROSITE" id="PS50932">
    <property type="entry name" value="HTH_LACI_2"/>
    <property type="match status" value="1"/>
</dbReference>
<dbReference type="InterPro" id="IPR028082">
    <property type="entry name" value="Peripla_BP_I"/>
</dbReference>
<gene>
    <name evidence="7" type="ORF">FEZ53_10450</name>
</gene>
<dbReference type="PROSITE" id="PS00356">
    <property type="entry name" value="HTH_LACI_1"/>
    <property type="match status" value="1"/>
</dbReference>
<evidence type="ECO:0000256" key="2">
    <source>
        <dbReference type="ARBA" id="ARBA00023015"/>
    </source>
</evidence>
<dbReference type="PROSITE" id="PS50943">
    <property type="entry name" value="HTH_CROC1"/>
    <property type="match status" value="1"/>
</dbReference>
<organism evidence="7 8">
    <name type="scientific">Staphylococcus xylosus</name>
    <dbReference type="NCBI Taxonomy" id="1288"/>
    <lineage>
        <taxon>Bacteria</taxon>
        <taxon>Bacillati</taxon>
        <taxon>Bacillota</taxon>
        <taxon>Bacilli</taxon>
        <taxon>Bacillales</taxon>
        <taxon>Staphylococcaceae</taxon>
        <taxon>Staphylococcus</taxon>
    </lineage>
</organism>
<dbReference type="RefSeq" id="WP_138406132.1">
    <property type="nucleotide sequence ID" value="NZ_VBTJ01000002.1"/>
</dbReference>
<accession>A0A5R9B1R5</accession>
<reference evidence="7 8" key="1">
    <citation type="submission" date="2019-05" db="EMBL/GenBank/DDBJ databases">
        <title>The metagenome of a microbial culture collection derived from dairy environment covers the genomic content of the human microbiome.</title>
        <authorList>
            <person name="Roder T."/>
            <person name="Wuthrich D."/>
            <person name="Sattari Z."/>
            <person name="Von Ah U."/>
            <person name="Bar C."/>
            <person name="Ronchi F."/>
            <person name="Macpherson A.J."/>
            <person name="Ganal-Vonarburg S.C."/>
            <person name="Bruggmann R."/>
            <person name="Vergeres G."/>
        </authorList>
    </citation>
    <scope>NUCLEOTIDE SEQUENCE [LARGE SCALE GENOMIC DNA]</scope>
    <source>
        <strain evidence="7 8">FAM 20833</strain>
    </source>
</reference>
<comment type="caution">
    <text evidence="7">The sequence shown here is derived from an EMBL/GenBank/DDBJ whole genome shotgun (WGS) entry which is preliminary data.</text>
</comment>
<dbReference type="InterPro" id="IPR010982">
    <property type="entry name" value="Lambda_DNA-bd_dom_sf"/>
</dbReference>
<evidence type="ECO:0000313" key="8">
    <source>
        <dbReference type="Proteomes" id="UP000307747"/>
    </source>
</evidence>
<dbReference type="GO" id="GO:0003700">
    <property type="term" value="F:DNA-binding transcription factor activity"/>
    <property type="evidence" value="ECO:0007669"/>
    <property type="project" value="TreeGrafter"/>
</dbReference>
<protein>
    <submittedName>
        <fullName evidence="7">LacI family transcriptional regulator</fullName>
    </submittedName>
</protein>
<dbReference type="InterPro" id="IPR000843">
    <property type="entry name" value="HTH_LacI"/>
</dbReference>
<evidence type="ECO:0000256" key="3">
    <source>
        <dbReference type="ARBA" id="ARBA00023125"/>
    </source>
</evidence>
<dbReference type="OrthoDB" id="9796186at2"/>
<dbReference type="Proteomes" id="UP000307747">
    <property type="component" value="Unassembled WGS sequence"/>
</dbReference>
<dbReference type="SMART" id="SM00354">
    <property type="entry name" value="HTH_LACI"/>
    <property type="match status" value="1"/>
</dbReference>
<evidence type="ECO:0000259" key="5">
    <source>
        <dbReference type="PROSITE" id="PS50932"/>
    </source>
</evidence>
<name>A0A5R9B1R5_STAXY</name>